<dbReference type="PANTHER" id="PTHR10606:SF39">
    <property type="entry name" value="6-PHOSPHOFRUCTO-2-KINASE_FRUCTOSE-2,6-BISPHOSPHATASE YLR345W-RELATED"/>
    <property type="match status" value="1"/>
</dbReference>
<reference evidence="8 9" key="1">
    <citation type="submission" date="2016-07" db="EMBL/GenBank/DDBJ databases">
        <title>Pervasive Adenine N6-methylation of Active Genes in Fungi.</title>
        <authorList>
            <consortium name="DOE Joint Genome Institute"/>
            <person name="Mondo S.J."/>
            <person name="Dannebaum R.O."/>
            <person name="Kuo R.C."/>
            <person name="Labutti K."/>
            <person name="Haridas S."/>
            <person name="Kuo A."/>
            <person name="Salamov A."/>
            <person name="Ahrendt S.R."/>
            <person name="Lipzen A."/>
            <person name="Sullivan W."/>
            <person name="Andreopoulos W.B."/>
            <person name="Clum A."/>
            <person name="Lindquist E."/>
            <person name="Daum C."/>
            <person name="Ramamoorthy G.K."/>
            <person name="Gryganskyi A."/>
            <person name="Culley D."/>
            <person name="Magnuson J.K."/>
            <person name="James T.Y."/>
            <person name="O'Malley M.A."/>
            <person name="Stajich J.E."/>
            <person name="Spatafora J.W."/>
            <person name="Visel A."/>
            <person name="Grigoriev I.V."/>
        </authorList>
    </citation>
    <scope>NUCLEOTIDE SEQUENCE [LARGE SCALE GENOMIC DNA]</scope>
    <source>
        <strain evidence="8 9">12-1054</strain>
    </source>
</reference>
<dbReference type="Pfam" id="PF01591">
    <property type="entry name" value="6PF2K"/>
    <property type="match status" value="1"/>
</dbReference>
<sequence length="482" mass="54655">MPAGGKLYETESGQLFHAGKIAICLVGLPARGKTHLSVSLCRYLSWLGLSCKAFHLGDYRRKWLQGEEAPDDYFFFEDHADIKDSTRSLRSKVAADCMKDMLTFLDKTKSNGQIVIYDAINASLAIRRQVMQDFKENNIQCLFIESVCWDEKIIQDNVRDVKLSSPDYAGWDRQKAVEHYLRRIQMKIPVYQEMTREKEEDLSYVKLININERMIVNKGTSVGGKGGAGGNFGYVGSRIVFFLMNLHVKPRTLYFARAGKSADRSYKSDAPLAPEGHVYAKKLADTLMQRRRELRRQAKEEGGSNASSVNGDVTPTQSGTATPIEQQHRSLSVWVSPRQRTVDTAEYLAAAGCVVRRRPQLQAINPGVYDTLTLDQIRERYPGEAEKHEADPFAHRFPRAESYHDVAIRLEPVIVEIEREENDLIVIAHESVLRVLYGYFMGLESSQIPELSMPRNTLFEVRPSSYNCLQQLIPIPGVEPED</sequence>
<dbReference type="GO" id="GO:0004331">
    <property type="term" value="F:fructose-2,6-bisphosphate 2-phosphatase activity"/>
    <property type="evidence" value="ECO:0007669"/>
    <property type="project" value="TreeGrafter"/>
</dbReference>
<dbReference type="GeneID" id="63783147"/>
<evidence type="ECO:0000313" key="8">
    <source>
        <dbReference type="EMBL" id="ORY85518.1"/>
    </source>
</evidence>
<evidence type="ECO:0000256" key="3">
    <source>
        <dbReference type="ARBA" id="ARBA00022840"/>
    </source>
</evidence>
<dbReference type="GO" id="GO:0005524">
    <property type="term" value="F:ATP binding"/>
    <property type="evidence" value="ECO:0007669"/>
    <property type="project" value="UniProtKB-KW"/>
</dbReference>
<keyword evidence="9" id="KW-1185">Reference proteome</keyword>
<dbReference type="InterPro" id="IPR013079">
    <property type="entry name" value="6Phosfructo_kin"/>
</dbReference>
<evidence type="ECO:0000256" key="6">
    <source>
        <dbReference type="SAM" id="MobiDB-lite"/>
    </source>
</evidence>
<accession>A0A1Y2FNH5</accession>
<dbReference type="EMBL" id="MCFI01000004">
    <property type="protein sequence ID" value="ORY85518.1"/>
    <property type="molecule type" value="Genomic_DNA"/>
</dbReference>
<dbReference type="GO" id="GO:0005829">
    <property type="term" value="C:cytosol"/>
    <property type="evidence" value="ECO:0007669"/>
    <property type="project" value="TreeGrafter"/>
</dbReference>
<dbReference type="RefSeq" id="XP_040727000.1">
    <property type="nucleotide sequence ID" value="XM_040866548.1"/>
</dbReference>
<dbReference type="PIRSF" id="PIRSF000709">
    <property type="entry name" value="6PFK_2-Ptase"/>
    <property type="match status" value="1"/>
</dbReference>
<evidence type="ECO:0000256" key="5">
    <source>
        <dbReference type="ARBA" id="ARBA00053562"/>
    </source>
</evidence>
<feature type="domain" description="6-phosphofructo-2-kinase" evidence="7">
    <location>
        <begin position="10"/>
        <end position="250"/>
    </location>
</feature>
<keyword evidence="8" id="KW-0418">Kinase</keyword>
<dbReference type="OrthoDB" id="267323at2759"/>
<keyword evidence="8" id="KW-0808">Transferase</keyword>
<keyword evidence="3" id="KW-0067">ATP-binding</keyword>
<comment type="caution">
    <text evidence="8">The sequence shown here is derived from an EMBL/GenBank/DDBJ whole genome shotgun (WGS) entry which is preliminary data.</text>
</comment>
<keyword evidence="2" id="KW-0547">Nucleotide-binding</keyword>
<dbReference type="InterPro" id="IPR003094">
    <property type="entry name" value="6Pfruct_kin"/>
</dbReference>
<dbReference type="STRING" id="56484.A0A1Y2FNH5"/>
<evidence type="ECO:0000256" key="1">
    <source>
        <dbReference type="ARBA" id="ARBA00012130"/>
    </source>
</evidence>
<dbReference type="OMA" id="VKTHVFH"/>
<name>A0A1Y2FNH5_PROLT</name>
<dbReference type="InterPro" id="IPR013078">
    <property type="entry name" value="His_Pase_superF_clade-1"/>
</dbReference>
<dbReference type="InterPro" id="IPR027417">
    <property type="entry name" value="P-loop_NTPase"/>
</dbReference>
<dbReference type="Gene3D" id="3.40.50.300">
    <property type="entry name" value="P-loop containing nucleotide triphosphate hydrolases"/>
    <property type="match status" value="1"/>
</dbReference>
<gene>
    <name evidence="8" type="ORF">BCR37DRAFT_240341</name>
</gene>
<organism evidence="8 9">
    <name type="scientific">Protomyces lactucae-debilis</name>
    <dbReference type="NCBI Taxonomy" id="2754530"/>
    <lineage>
        <taxon>Eukaryota</taxon>
        <taxon>Fungi</taxon>
        <taxon>Dikarya</taxon>
        <taxon>Ascomycota</taxon>
        <taxon>Taphrinomycotina</taxon>
        <taxon>Taphrinomycetes</taxon>
        <taxon>Taphrinales</taxon>
        <taxon>Protomycetaceae</taxon>
        <taxon>Protomyces</taxon>
    </lineage>
</organism>
<evidence type="ECO:0000256" key="4">
    <source>
        <dbReference type="ARBA" id="ARBA00052669"/>
    </source>
</evidence>
<dbReference type="GO" id="GO:0006003">
    <property type="term" value="P:fructose 2,6-bisphosphate metabolic process"/>
    <property type="evidence" value="ECO:0007669"/>
    <property type="project" value="InterPro"/>
</dbReference>
<comment type="function">
    <text evidence="5">Synthesis of fructose 2,6-bisphosphate.</text>
</comment>
<protein>
    <recommendedName>
        <fullName evidence="1">6-phosphofructo-2-kinase</fullName>
        <ecNumber evidence="1">2.7.1.105</ecNumber>
    </recommendedName>
</protein>
<feature type="region of interest" description="Disordered" evidence="6">
    <location>
        <begin position="294"/>
        <end position="332"/>
    </location>
</feature>
<dbReference type="PANTHER" id="PTHR10606">
    <property type="entry name" value="6-PHOSPHOFRUCTO-2-KINASE/FRUCTOSE-2,6-BISPHOSPHATASE"/>
    <property type="match status" value="1"/>
</dbReference>
<feature type="compositionally biased region" description="Polar residues" evidence="6">
    <location>
        <begin position="304"/>
        <end position="325"/>
    </location>
</feature>
<dbReference type="GO" id="GO:0003873">
    <property type="term" value="F:6-phosphofructo-2-kinase activity"/>
    <property type="evidence" value="ECO:0007669"/>
    <property type="project" value="UniProtKB-EC"/>
</dbReference>
<dbReference type="AlphaFoldDB" id="A0A1Y2FNH5"/>
<evidence type="ECO:0000259" key="7">
    <source>
        <dbReference type="Pfam" id="PF01591"/>
    </source>
</evidence>
<dbReference type="SMART" id="SM00855">
    <property type="entry name" value="PGAM"/>
    <property type="match status" value="1"/>
</dbReference>
<dbReference type="Gene3D" id="3.40.50.1240">
    <property type="entry name" value="Phosphoglycerate mutase-like"/>
    <property type="match status" value="1"/>
</dbReference>
<dbReference type="Pfam" id="PF00300">
    <property type="entry name" value="His_Phos_1"/>
    <property type="match status" value="1"/>
</dbReference>
<dbReference type="GO" id="GO:0006000">
    <property type="term" value="P:fructose metabolic process"/>
    <property type="evidence" value="ECO:0007669"/>
    <property type="project" value="InterPro"/>
</dbReference>
<dbReference type="SUPFAM" id="SSF53254">
    <property type="entry name" value="Phosphoglycerate mutase-like"/>
    <property type="match status" value="1"/>
</dbReference>
<dbReference type="FunFam" id="3.40.50.300:FF:000644">
    <property type="entry name" value="GpmB, Fructose-2,6-bisphosphatase"/>
    <property type="match status" value="1"/>
</dbReference>
<dbReference type="EC" id="2.7.1.105" evidence="1"/>
<dbReference type="Proteomes" id="UP000193685">
    <property type="component" value="Unassembled WGS sequence"/>
</dbReference>
<comment type="catalytic activity">
    <reaction evidence="4">
        <text>beta-D-fructose 6-phosphate + ATP = beta-D-fructose 2,6-bisphosphate + ADP + H(+)</text>
        <dbReference type="Rhea" id="RHEA:15653"/>
        <dbReference type="ChEBI" id="CHEBI:15378"/>
        <dbReference type="ChEBI" id="CHEBI:30616"/>
        <dbReference type="ChEBI" id="CHEBI:57634"/>
        <dbReference type="ChEBI" id="CHEBI:58579"/>
        <dbReference type="ChEBI" id="CHEBI:456216"/>
        <dbReference type="EC" id="2.7.1.105"/>
    </reaction>
</comment>
<proteinExistence type="predicted"/>
<dbReference type="InterPro" id="IPR029033">
    <property type="entry name" value="His_PPase_superfam"/>
</dbReference>
<evidence type="ECO:0000256" key="2">
    <source>
        <dbReference type="ARBA" id="ARBA00022741"/>
    </source>
</evidence>
<evidence type="ECO:0000313" key="9">
    <source>
        <dbReference type="Proteomes" id="UP000193685"/>
    </source>
</evidence>
<dbReference type="SUPFAM" id="SSF52540">
    <property type="entry name" value="P-loop containing nucleoside triphosphate hydrolases"/>
    <property type="match status" value="1"/>
</dbReference>